<feature type="region of interest" description="Disordered" evidence="1">
    <location>
        <begin position="105"/>
        <end position="228"/>
    </location>
</feature>
<accession>A0A2A9MPI1</accession>
<evidence type="ECO:0000313" key="2">
    <source>
        <dbReference type="EMBL" id="PFH37957.1"/>
    </source>
</evidence>
<organism evidence="2 3">
    <name type="scientific">Besnoitia besnoiti</name>
    <name type="common">Apicomplexan protozoan</name>
    <dbReference type="NCBI Taxonomy" id="94643"/>
    <lineage>
        <taxon>Eukaryota</taxon>
        <taxon>Sar</taxon>
        <taxon>Alveolata</taxon>
        <taxon>Apicomplexa</taxon>
        <taxon>Conoidasida</taxon>
        <taxon>Coccidia</taxon>
        <taxon>Eucoccidiorida</taxon>
        <taxon>Eimeriorina</taxon>
        <taxon>Sarcocystidae</taxon>
        <taxon>Besnoitia</taxon>
    </lineage>
</organism>
<dbReference type="GeneID" id="40305361"/>
<dbReference type="OrthoDB" id="329226at2759"/>
<gene>
    <name evidence="2" type="ORF">BESB_002980</name>
</gene>
<feature type="compositionally biased region" description="Polar residues" evidence="1">
    <location>
        <begin position="149"/>
        <end position="159"/>
    </location>
</feature>
<dbReference type="Proteomes" id="UP000224006">
    <property type="component" value="Chromosome I"/>
</dbReference>
<proteinExistence type="predicted"/>
<dbReference type="KEGG" id="bbes:BESB_002980"/>
<feature type="compositionally biased region" description="Polar residues" evidence="1">
    <location>
        <begin position="264"/>
        <end position="278"/>
    </location>
</feature>
<sequence>MNEFMKCWVKAVGYGSLMGFLAATAVSRRTTALVTRLMSFAIGSTVGYSNLFPVYQRQQWENLMKQPNSELGRAARSLVSQLRIDAERGAVSSHSFWVQTADRTPDISASDPAAARKAASTHVGKEFEPSSAPPGGSGKPSEADRSPAVQGQNRHARQASQHDPETRVENGSEAHIAPIEGDCGDACEAPNEWRMPDGVEAWQPVNVPQQATDKKDSEAQPTSAPSLKAHVFTYRTWDEVRREAVQGPRRSSTWDELRAGRRVQPSSTTSSSATDQRL</sequence>
<comment type="caution">
    <text evidence="2">The sequence shown here is derived from an EMBL/GenBank/DDBJ whole genome shotgun (WGS) entry which is preliminary data.</text>
</comment>
<dbReference type="EMBL" id="NWUJ01000001">
    <property type="protein sequence ID" value="PFH37957.1"/>
    <property type="molecule type" value="Genomic_DNA"/>
</dbReference>
<feature type="region of interest" description="Disordered" evidence="1">
    <location>
        <begin position="242"/>
        <end position="278"/>
    </location>
</feature>
<feature type="compositionally biased region" description="Basic and acidic residues" evidence="1">
    <location>
        <begin position="160"/>
        <end position="172"/>
    </location>
</feature>
<dbReference type="VEuPathDB" id="ToxoDB:BESB_002980"/>
<dbReference type="AlphaFoldDB" id="A0A2A9MPI1"/>
<dbReference type="RefSeq" id="XP_029221966.1">
    <property type="nucleotide sequence ID" value="XM_029359053.1"/>
</dbReference>
<protein>
    <submittedName>
        <fullName evidence="2">Uncharacterized protein</fullName>
    </submittedName>
</protein>
<reference evidence="2 3" key="1">
    <citation type="submission" date="2017-09" db="EMBL/GenBank/DDBJ databases">
        <title>Genome sequencing of Besnoitia besnoiti strain Bb-Ger1.</title>
        <authorList>
            <person name="Schares G."/>
            <person name="Venepally P."/>
            <person name="Lorenzi H.A."/>
        </authorList>
    </citation>
    <scope>NUCLEOTIDE SEQUENCE [LARGE SCALE GENOMIC DNA]</scope>
    <source>
        <strain evidence="2 3">Bb-Ger1</strain>
    </source>
</reference>
<keyword evidence="3" id="KW-1185">Reference proteome</keyword>
<name>A0A2A9MPI1_BESBE</name>
<evidence type="ECO:0000256" key="1">
    <source>
        <dbReference type="SAM" id="MobiDB-lite"/>
    </source>
</evidence>
<evidence type="ECO:0000313" key="3">
    <source>
        <dbReference type="Proteomes" id="UP000224006"/>
    </source>
</evidence>
<feature type="compositionally biased region" description="Low complexity" evidence="1">
    <location>
        <begin position="108"/>
        <end position="120"/>
    </location>
</feature>